<name>A0A1N7GYW8_9EURY</name>
<keyword evidence="3" id="KW-1185">Reference proteome</keyword>
<dbReference type="RefSeq" id="WP_076610630.1">
    <property type="nucleotide sequence ID" value="NZ_FTNR01000018.1"/>
</dbReference>
<dbReference type="InterPro" id="IPR006311">
    <property type="entry name" value="TAT_signal"/>
</dbReference>
<accession>A0A1N7GYW8</accession>
<proteinExistence type="predicted"/>
<reference evidence="3" key="1">
    <citation type="submission" date="2017-01" db="EMBL/GenBank/DDBJ databases">
        <authorList>
            <person name="Varghese N."/>
            <person name="Submissions S."/>
        </authorList>
    </citation>
    <scope>NUCLEOTIDE SEQUENCE [LARGE SCALE GENOMIC DNA]</scope>
    <source>
        <strain evidence="3">type strain: HArc-</strain>
    </source>
</reference>
<evidence type="ECO:0000256" key="1">
    <source>
        <dbReference type="SAM" id="Phobius"/>
    </source>
</evidence>
<gene>
    <name evidence="2" type="ORF">SAMN05421752_11834</name>
</gene>
<keyword evidence="1" id="KW-1133">Transmembrane helix</keyword>
<sequence length="253" mass="26469">MTDDNNSNIGLSRRRVLGGIGAIGIASAGAGLGTTAYFSDQETFSDNTITAGSFSLEVKQSVQHLDQDGMGPDQAAYENGAGEDGIWVQSPIDIEDAKPGDEYKFCWDITVGDNPGYVVVVGDSDEQNGVDAENVNLDDLWDIDDEADLSTLGESATATLTTTVDGVEHEQAYGSLADLLASLESGIIVSDDEGAVTFQPGETVTVCLDVTIPTDVGNEIQGATLTSSMTFYAEQARHNDAASVLDNAMGLSP</sequence>
<dbReference type="OrthoDB" id="137379at2157"/>
<evidence type="ECO:0000313" key="3">
    <source>
        <dbReference type="Proteomes" id="UP000185936"/>
    </source>
</evidence>
<evidence type="ECO:0000313" key="2">
    <source>
        <dbReference type="EMBL" id="SIS17817.1"/>
    </source>
</evidence>
<keyword evidence="1" id="KW-0472">Membrane</keyword>
<dbReference type="PROSITE" id="PS51318">
    <property type="entry name" value="TAT"/>
    <property type="match status" value="1"/>
</dbReference>
<keyword evidence="1" id="KW-0812">Transmembrane</keyword>
<organism evidence="2 3">
    <name type="scientific">Natronorubrum thiooxidans</name>
    <dbReference type="NCBI Taxonomy" id="308853"/>
    <lineage>
        <taxon>Archaea</taxon>
        <taxon>Methanobacteriati</taxon>
        <taxon>Methanobacteriota</taxon>
        <taxon>Stenosarchaea group</taxon>
        <taxon>Halobacteria</taxon>
        <taxon>Halobacteriales</taxon>
        <taxon>Natrialbaceae</taxon>
        <taxon>Natronorubrum</taxon>
    </lineage>
</organism>
<dbReference type="InterPro" id="IPR023833">
    <property type="entry name" value="Signal_pept_SipW-depend-type"/>
</dbReference>
<dbReference type="AlphaFoldDB" id="A0A1N7GYW8"/>
<dbReference type="EMBL" id="FTNR01000018">
    <property type="protein sequence ID" value="SIS17817.1"/>
    <property type="molecule type" value="Genomic_DNA"/>
</dbReference>
<feature type="transmembrane region" description="Helical" evidence="1">
    <location>
        <begin position="16"/>
        <end position="38"/>
    </location>
</feature>
<dbReference type="Proteomes" id="UP000185936">
    <property type="component" value="Unassembled WGS sequence"/>
</dbReference>
<dbReference type="NCBIfam" id="TIGR04088">
    <property type="entry name" value="cognate_SipW"/>
    <property type="match status" value="1"/>
</dbReference>
<protein>
    <submittedName>
        <fullName evidence="2">SipW-cognate class signal peptide</fullName>
    </submittedName>
</protein>